<dbReference type="RefSeq" id="WP_369228873.1">
    <property type="nucleotide sequence ID" value="NZ_CP163435.1"/>
</dbReference>
<feature type="region of interest" description="Disordered" evidence="1">
    <location>
        <begin position="1"/>
        <end position="22"/>
    </location>
</feature>
<reference evidence="2" key="1">
    <citation type="submission" date="2024-07" db="EMBL/GenBank/DDBJ databases">
        <authorList>
            <person name="Yu S.T."/>
        </authorList>
    </citation>
    <scope>NUCLEOTIDE SEQUENCE</scope>
    <source>
        <strain evidence="2">R21</strain>
    </source>
</reference>
<dbReference type="AlphaFoldDB" id="A0AB39NY08"/>
<name>A0AB39NY08_9ACTN</name>
<evidence type="ECO:0000256" key="1">
    <source>
        <dbReference type="SAM" id="MobiDB-lite"/>
    </source>
</evidence>
<protein>
    <submittedName>
        <fullName evidence="2">Uncharacterized protein</fullName>
    </submittedName>
</protein>
<evidence type="ECO:0000313" key="2">
    <source>
        <dbReference type="EMBL" id="XDQ23290.1"/>
    </source>
</evidence>
<dbReference type="EMBL" id="CP163435">
    <property type="protein sequence ID" value="XDQ23290.1"/>
    <property type="molecule type" value="Genomic_DNA"/>
</dbReference>
<accession>A0AB39NY08</accession>
<feature type="compositionally biased region" description="Basic and acidic residues" evidence="1">
    <location>
        <begin position="160"/>
        <end position="171"/>
    </location>
</feature>
<gene>
    <name evidence="2" type="ORF">AB5J56_00465</name>
</gene>
<sequence length="445" mass="47713">MQVGTCPATDLGLTDEPNGLTDLDVGDGPHLPPDLQEQFSERWVAIGGKRAVLWLDVVPPSGFLQLLPWEVMLGPLLGCAVMRLPYFSLRPRTAQDSLTAVLCASSPQSKAGFPAGAMLGVLANEIVNSLPMRTRLELFVDIDEYEIAVSSTKELGNQVHVHDPRHADQHRRPNRDHRRSDSSDVLSPWLSWIDEALAGRAADVVHFLCHGYLAGDRGALALAPSPLAGALEPWSQFVGLTQLSPFLTRLGAWSFAVSGPPGNFSNVALRELGDALARRHPGCVIVHDTERDEFGSPFSQLADTYAFVYGPESLAVPRPIPAVTCWAHPRLVEGPSQTERTPTAVVSDELTIDDQSALIETASEALIAADYTPAWLASGTRILEQAQAQWMGAKSTAEPPTPGTDSAAAVGGLRAFADELEERAQVAWNTEKASAPGDEGSGGRT</sequence>
<organism evidence="2">
    <name type="scientific">Streptomyces sp. R21</name>
    <dbReference type="NCBI Taxonomy" id="3238627"/>
    <lineage>
        <taxon>Bacteria</taxon>
        <taxon>Bacillati</taxon>
        <taxon>Actinomycetota</taxon>
        <taxon>Actinomycetes</taxon>
        <taxon>Kitasatosporales</taxon>
        <taxon>Streptomycetaceae</taxon>
        <taxon>Streptomyces</taxon>
    </lineage>
</organism>
<feature type="region of interest" description="Disordered" evidence="1">
    <location>
        <begin position="158"/>
        <end position="183"/>
    </location>
</feature>
<proteinExistence type="predicted"/>